<dbReference type="EMBL" id="JBHTEK010000001">
    <property type="protein sequence ID" value="MFC7666882.1"/>
    <property type="molecule type" value="Genomic_DNA"/>
</dbReference>
<dbReference type="Proteomes" id="UP001596513">
    <property type="component" value="Unassembled WGS sequence"/>
</dbReference>
<evidence type="ECO:0000313" key="3">
    <source>
        <dbReference type="Proteomes" id="UP001596513"/>
    </source>
</evidence>
<dbReference type="Gene3D" id="3.40.50.1820">
    <property type="entry name" value="alpha/beta hydrolase"/>
    <property type="match status" value="1"/>
</dbReference>
<feature type="compositionally biased region" description="Basic residues" evidence="1">
    <location>
        <begin position="124"/>
        <end position="142"/>
    </location>
</feature>
<organism evidence="2 3">
    <name type="scientific">Hymenobacter humi</name>
    <dbReference type="NCBI Taxonomy" id="1411620"/>
    <lineage>
        <taxon>Bacteria</taxon>
        <taxon>Pseudomonadati</taxon>
        <taxon>Bacteroidota</taxon>
        <taxon>Cytophagia</taxon>
        <taxon>Cytophagales</taxon>
        <taxon>Hymenobacteraceae</taxon>
        <taxon>Hymenobacter</taxon>
    </lineage>
</organism>
<evidence type="ECO:0000313" key="2">
    <source>
        <dbReference type="EMBL" id="MFC7666882.1"/>
    </source>
</evidence>
<dbReference type="InterPro" id="IPR008220">
    <property type="entry name" value="HAT_MetX-like"/>
</dbReference>
<protein>
    <submittedName>
        <fullName evidence="2">Uncharacterized protein</fullName>
    </submittedName>
</protein>
<reference evidence="3" key="1">
    <citation type="journal article" date="2019" name="Int. J. Syst. Evol. Microbiol.">
        <title>The Global Catalogue of Microorganisms (GCM) 10K type strain sequencing project: providing services to taxonomists for standard genome sequencing and annotation.</title>
        <authorList>
            <consortium name="The Broad Institute Genomics Platform"/>
            <consortium name="The Broad Institute Genome Sequencing Center for Infectious Disease"/>
            <person name="Wu L."/>
            <person name="Ma J."/>
        </authorList>
    </citation>
    <scope>NUCLEOTIDE SEQUENCE [LARGE SCALE GENOMIC DNA]</scope>
    <source>
        <strain evidence="3">JCM 19635</strain>
    </source>
</reference>
<feature type="region of interest" description="Disordered" evidence="1">
    <location>
        <begin position="109"/>
        <end position="144"/>
    </location>
</feature>
<evidence type="ECO:0000256" key="1">
    <source>
        <dbReference type="SAM" id="MobiDB-lite"/>
    </source>
</evidence>
<dbReference type="PANTHER" id="PTHR32268">
    <property type="entry name" value="HOMOSERINE O-ACETYLTRANSFERASE"/>
    <property type="match status" value="1"/>
</dbReference>
<dbReference type="RefSeq" id="WP_380200964.1">
    <property type="nucleotide sequence ID" value="NZ_JBHTEK010000001.1"/>
</dbReference>
<name>A0ABW2U1S8_9BACT</name>
<proteinExistence type="predicted"/>
<dbReference type="InterPro" id="IPR029058">
    <property type="entry name" value="AB_hydrolase_fold"/>
</dbReference>
<comment type="caution">
    <text evidence="2">The sequence shown here is derived from an EMBL/GenBank/DDBJ whole genome shotgun (WGS) entry which is preliminary data.</text>
</comment>
<dbReference type="SUPFAM" id="SSF53474">
    <property type="entry name" value="alpha/beta-Hydrolases"/>
    <property type="match status" value="1"/>
</dbReference>
<keyword evidence="3" id="KW-1185">Reference proteome</keyword>
<sequence>MGAQQAFQWAVSYPAFADRIVATSGTAKTYPHGVVRLEGQIAALTADAAFQNGEYTTPPTKGLEAFATVWTAWLYSQEWWRRELWRATAKPGTTFEQAAARVPNQLHPRRRCQRPDSTDVHLGAARRGHHAGLRRRRGKGPARHQNADIVHAFGNRLVLSAHRRTL</sequence>
<gene>
    <name evidence="2" type="ORF">ACFQT0_05215</name>
</gene>
<dbReference type="PANTHER" id="PTHR32268:SF15">
    <property type="entry name" value="HOMOSERINE ACETYLTRANSFERASE FAMILY PROTEIN (AFU_ORTHOLOGUE AFUA_1G15350)"/>
    <property type="match status" value="1"/>
</dbReference>
<accession>A0ABW2U1S8</accession>